<dbReference type="Gene3D" id="3.90.550.10">
    <property type="entry name" value="Spore Coat Polysaccharide Biosynthesis Protein SpsA, Chain A"/>
    <property type="match status" value="1"/>
</dbReference>
<dbReference type="InterPro" id="IPR050834">
    <property type="entry name" value="Glycosyltransf_2"/>
</dbReference>
<dbReference type="PANTHER" id="PTHR43685">
    <property type="entry name" value="GLYCOSYLTRANSFERASE"/>
    <property type="match status" value="1"/>
</dbReference>
<protein>
    <submittedName>
        <fullName evidence="2">Glycosyltransferase</fullName>
    </submittedName>
</protein>
<dbReference type="InterPro" id="IPR029044">
    <property type="entry name" value="Nucleotide-diphossugar_trans"/>
</dbReference>
<name>A0A933GPF9_UNCTE</name>
<dbReference type="Pfam" id="PF00535">
    <property type="entry name" value="Glycos_transf_2"/>
    <property type="match status" value="1"/>
</dbReference>
<comment type="caution">
    <text evidence="2">The sequence shown here is derived from an EMBL/GenBank/DDBJ whole genome shotgun (WGS) entry which is preliminary data.</text>
</comment>
<evidence type="ECO:0000259" key="1">
    <source>
        <dbReference type="Pfam" id="PF00535"/>
    </source>
</evidence>
<gene>
    <name evidence="2" type="ORF">HY730_07775</name>
</gene>
<feature type="domain" description="Glycosyltransferase 2-like" evidence="1">
    <location>
        <begin position="12"/>
        <end position="120"/>
    </location>
</feature>
<evidence type="ECO:0000313" key="3">
    <source>
        <dbReference type="Proteomes" id="UP000772181"/>
    </source>
</evidence>
<dbReference type="EMBL" id="JACQWF010000343">
    <property type="protein sequence ID" value="MBI4596255.1"/>
    <property type="molecule type" value="Genomic_DNA"/>
</dbReference>
<dbReference type="InterPro" id="IPR001173">
    <property type="entry name" value="Glyco_trans_2-like"/>
</dbReference>
<dbReference type="PANTHER" id="PTHR43685:SF2">
    <property type="entry name" value="GLYCOSYLTRANSFERASE 2-LIKE DOMAIN-CONTAINING PROTEIN"/>
    <property type="match status" value="1"/>
</dbReference>
<accession>A0A933GPF9</accession>
<dbReference type="Proteomes" id="UP000772181">
    <property type="component" value="Unassembled WGS sequence"/>
</dbReference>
<reference evidence="2" key="1">
    <citation type="submission" date="2020-07" db="EMBL/GenBank/DDBJ databases">
        <title>Huge and variable diversity of episymbiotic CPR bacteria and DPANN archaea in groundwater ecosystems.</title>
        <authorList>
            <person name="He C.Y."/>
            <person name="Keren R."/>
            <person name="Whittaker M."/>
            <person name="Farag I.F."/>
            <person name="Doudna J."/>
            <person name="Cate J.H.D."/>
            <person name="Banfield J.F."/>
        </authorList>
    </citation>
    <scope>NUCLEOTIDE SEQUENCE</scope>
    <source>
        <strain evidence="2">NC_groundwater_1482_Ag_S-0.65um_47_24</strain>
    </source>
</reference>
<evidence type="ECO:0000313" key="2">
    <source>
        <dbReference type="EMBL" id="MBI4596255.1"/>
    </source>
</evidence>
<dbReference type="AlphaFoldDB" id="A0A933GPF9"/>
<dbReference type="SUPFAM" id="SSF53448">
    <property type="entry name" value="Nucleotide-diphospho-sugar transferases"/>
    <property type="match status" value="1"/>
</dbReference>
<sequence>MQALKPLSPSASVIVCTRDRPEKLKRCLDSLLNLKNPPLEIMVVDSCPSSFSTRDLVKGYPVKYSLLDRPGLSTARNMAIREVKGDFLAFTDDDCYADVNWLEKLMENFSDEKVMGATGLVLPLELKTEAQQTFERMGYLRRGEVKLTVHGEDIFREVSVLGAGANMAFRKRVFGMVGRFDEALGPGTLCHGGDDLDMFYRIFKAGYKITYDPGAIVWHQHRNTYEHLRKDLFKYSAGHFGYLFKCLINDRNLSALSFGWRVFWKANLRKWLLSLVVQQDLPKDLLTYKMLGCLAGPLFFIIERKCK</sequence>
<organism evidence="2 3">
    <name type="scientific">Tectimicrobiota bacterium</name>
    <dbReference type="NCBI Taxonomy" id="2528274"/>
    <lineage>
        <taxon>Bacteria</taxon>
        <taxon>Pseudomonadati</taxon>
        <taxon>Nitrospinota/Tectimicrobiota group</taxon>
        <taxon>Candidatus Tectimicrobiota</taxon>
    </lineage>
</organism>
<proteinExistence type="predicted"/>